<accession>A0A915BVU5</accession>
<proteinExistence type="predicted"/>
<feature type="transmembrane region" description="Helical" evidence="1">
    <location>
        <begin position="141"/>
        <end position="164"/>
    </location>
</feature>
<keyword evidence="1" id="KW-0472">Membrane</keyword>
<name>A0A915BVU5_PARUN</name>
<keyword evidence="1" id="KW-1133">Transmembrane helix</keyword>
<evidence type="ECO:0000313" key="3">
    <source>
        <dbReference type="Proteomes" id="UP000887569"/>
    </source>
</evidence>
<evidence type="ECO:0000256" key="1">
    <source>
        <dbReference type="SAM" id="Phobius"/>
    </source>
</evidence>
<keyword evidence="1" id="KW-0812">Transmembrane</keyword>
<keyword evidence="3" id="KW-1185">Reference proteome</keyword>
<reference evidence="4" key="1">
    <citation type="submission" date="2022-11" db="UniProtKB">
        <authorList>
            <consortium name="WormBaseParasite"/>
        </authorList>
    </citation>
    <scope>IDENTIFICATION</scope>
</reference>
<dbReference type="Proteomes" id="UP000887569">
    <property type="component" value="Unplaced"/>
</dbReference>
<organism evidence="3 4">
    <name type="scientific">Parascaris univalens</name>
    <name type="common">Nematode worm</name>
    <dbReference type="NCBI Taxonomy" id="6257"/>
    <lineage>
        <taxon>Eukaryota</taxon>
        <taxon>Metazoa</taxon>
        <taxon>Ecdysozoa</taxon>
        <taxon>Nematoda</taxon>
        <taxon>Chromadorea</taxon>
        <taxon>Rhabditida</taxon>
        <taxon>Spirurina</taxon>
        <taxon>Ascaridomorpha</taxon>
        <taxon>Ascaridoidea</taxon>
        <taxon>Ascarididae</taxon>
        <taxon>Parascaris</taxon>
    </lineage>
</organism>
<dbReference type="AlphaFoldDB" id="A0A915BVU5"/>
<protein>
    <submittedName>
        <fullName evidence="4">Uncharacterized protein</fullName>
    </submittedName>
</protein>
<feature type="signal peptide" evidence="2">
    <location>
        <begin position="1"/>
        <end position="20"/>
    </location>
</feature>
<sequence length="302" mass="35917">MQYCVIYTFVMLLMRYILQSQSHCVGSLSFSKNYLSRKANFTSLTCKDRQKGSAICVAKRNLASEYSEFIDFRCPPEDKDIVQCDLAVSRSNPFACQYYHYRHFLHSTPSLIQHCCCHKQACMEPITRVEYRQRHLRRVTINLETVFLFWLTIVINIMTVMVFFDQIVAFFVDAYDRNWGCHISQKMLTRRNINQLQTHLRTSRLCDIDEKRFILTTAFIKQQFLANSHRQLDISVQYMPTDIDPNEPNREQFFRRQRSLIQGLRCAEQLIKICNSSWRGRERMSMGDRRRKKILDIEARIS</sequence>
<dbReference type="WBParaSite" id="PgR062_g029_t02">
    <property type="protein sequence ID" value="PgR062_g029_t02"/>
    <property type="gene ID" value="PgR062_g029"/>
</dbReference>
<evidence type="ECO:0000256" key="2">
    <source>
        <dbReference type="SAM" id="SignalP"/>
    </source>
</evidence>
<keyword evidence="2" id="KW-0732">Signal</keyword>
<evidence type="ECO:0000313" key="4">
    <source>
        <dbReference type="WBParaSite" id="PgR062_g029_t02"/>
    </source>
</evidence>
<feature type="chain" id="PRO_5037528613" evidence="2">
    <location>
        <begin position="21"/>
        <end position="302"/>
    </location>
</feature>